<dbReference type="EMBL" id="JABKAV010000014">
    <property type="protein sequence ID" value="NVO84651.1"/>
    <property type="molecule type" value="Genomic_DNA"/>
</dbReference>
<evidence type="ECO:0000313" key="8">
    <source>
        <dbReference type="Proteomes" id="UP000626554"/>
    </source>
</evidence>
<comment type="similarity">
    <text evidence="1">Belongs to the protease inhibitor I39 (alpha-2-macroglobulin) family. Bacterial alpha-2-macroglobulin subfamily.</text>
</comment>
<dbReference type="Gene3D" id="2.60.40.3710">
    <property type="match status" value="1"/>
</dbReference>
<dbReference type="PANTHER" id="PTHR40094:SF1">
    <property type="entry name" value="UBIQUITIN DOMAIN-CONTAINING PROTEIN"/>
    <property type="match status" value="1"/>
</dbReference>
<reference evidence="7 8" key="1">
    <citation type="submission" date="2020-05" db="EMBL/GenBank/DDBJ databases">
        <title>Hymenobacter terrestris sp. nov. and Hymenobacter lapidiphilus sp. nov., isolated from regoliths in Antarctica.</title>
        <authorList>
            <person name="Sedlacek I."/>
            <person name="Pantucek R."/>
            <person name="Zeman M."/>
            <person name="Holochova P."/>
            <person name="Kralova S."/>
            <person name="Stankova E."/>
            <person name="Sedo O."/>
            <person name="Micenkova L."/>
            <person name="Svec P."/>
            <person name="Gupta V."/>
            <person name="Sood U."/>
            <person name="Korpole U.S."/>
            <person name="Lal R."/>
        </authorList>
    </citation>
    <scope>NUCLEOTIDE SEQUENCE [LARGE SCALE GENOMIC DNA]</scope>
    <source>
        <strain evidence="7 8">P5252</strain>
    </source>
</reference>
<dbReference type="Pfam" id="PF07678">
    <property type="entry name" value="TED_complement"/>
    <property type="match status" value="1"/>
</dbReference>
<dbReference type="PROSITE" id="PS51257">
    <property type="entry name" value="PROKAR_LIPOPROTEIN"/>
    <property type="match status" value="1"/>
</dbReference>
<dbReference type="InterPro" id="IPR041246">
    <property type="entry name" value="Bact_MG10"/>
</dbReference>
<evidence type="ECO:0000313" key="7">
    <source>
        <dbReference type="EMBL" id="NVO84651.1"/>
    </source>
</evidence>
<dbReference type="InterPro" id="IPR011625">
    <property type="entry name" value="A2M_N_BRD"/>
</dbReference>
<dbReference type="SMART" id="SM01360">
    <property type="entry name" value="A2M"/>
    <property type="match status" value="1"/>
</dbReference>
<dbReference type="Pfam" id="PF17962">
    <property type="entry name" value="bMG6"/>
    <property type="match status" value="1"/>
</dbReference>
<feature type="region of interest" description="Disordered" evidence="3">
    <location>
        <begin position="1352"/>
        <end position="1372"/>
    </location>
</feature>
<dbReference type="CDD" id="cd02891">
    <property type="entry name" value="A2M_like"/>
    <property type="match status" value="1"/>
</dbReference>
<dbReference type="Gene3D" id="2.60.40.1930">
    <property type="match status" value="1"/>
</dbReference>
<evidence type="ECO:0000256" key="3">
    <source>
        <dbReference type="SAM" id="MobiDB-lite"/>
    </source>
</evidence>
<name>A0ABX2Q119_9BACT</name>
<sequence>MPLPRLARQPLLVLLMLLGVACSRSEERAADPNGAEIDPYQNIVFQFADAVVGPEQLDRWDTTRVVAFEPAMRGKFKWTTDRELVFSPNVPLRPSTAFTAKLVNEALPEGTRRDTELPEDRQKFHTPYLALQTPQAFWARSERAAGTAELRVELPFNYAVKPADVKPLLRLTQDGEPVAFEVAGTEAGQQVRLSLKQQLRPGTPLKLALAPGLSAVGSDRPTDQTTETELTVPDPQALEVTAINGTLQGADPVITIQTNQPVSGMDLRSAVAVSPQVAFEVEERESGVRLKGGFAVGKSYQVRLSSGLRGSLGGQLNDDVTQTVSFSDERPTISFASADKALYLDALGARNLGIRINEVDKVKVTITKVYANNIQQLLRGGSQYGYPEYDGEDDSSNQDENGEYVDRSFQYYDVENLGNVLSERTYTVAGMPKEQGLRLLNLSLKDLEFSAGLKGLYVIRVQDTERQWLQVSKLVAVSDIGLIVKQGAAGSTMVFANSIREAKALGGVEISYLSSNNQVMGTGVTNGAGVAKFDSTAQNARFRLGMVVARRGDDFTFLDLNRSRVETSRFEIGGLQSNAARYQAFLYGDRDLYRPGDTIQTNTVVRTETWQAPPKGLPLKVRLLLPTGKEYASLQKTLNAEGSTEARFILPPSVMTGLYTLEILTANDVLLTSRQLSVEEFIPDRLKVTVKASRAVVKPDQTVQALITAQNLFGPPAADRKFEVEFSLREKPFKPKDYPNYSFAINSGDRRRGNYGDLESTPIADRFEKTVREGTTDAAGRGTATYQVPDYPDLGTLEGAAFTTVFDETGRPVNRLATFEVQTQAVMFGVQNLSELVKTRENLPVRLVALTPAGQPTTAQAKVQVVRLLWETVIERRGGRYTYNSQKREEVALSRNVQVSGSGTDANLGFAPQYSGEYEIRVSRPGAATYVAQRVYAYGYGDTQSNSFEVNNEGEVTIEADQTQYEPGQTAHLLLKTPFPGRVLVTVERDRVLDHFYVDTDEKSAKVDIPIRGGHVPNIYVTATAIRPIKDNRLPLTVARGFVPLTVEKPGSRLSVAIKAPALSRSQTSQTIEVSTAPGAQVTLAMVDEGILQMKDFRTPDPHGYFYQKRALEVAAHDVYPFLLPEIGTSSTGGDVYDLARRTTPVPSRRVKLLAKWSGVLTADGNGKVRYKLQVPQFSGAIRIMAVAYKGDAFGSAEHTMRVADPVVISTALPRFLSPGDTIDVPVTLNNTTDKRLKVKLTIDTKGLERKAISTSSYVIKIPKGPISNKDISVPLQSSIYAEDGMDELTLLPNTERRFVFTNIYGKSIGNASIKIRASVLNYRELPKEQPNPAQQERKGIQSDFTETIELPVRPASPLQKRTGSGSLAGGGKAQQLNLKTDFMAASLRSQLVVSRSPMAEFARDLRYLLQYPYGCLEQTVSAAFPQLYYGDLVATLGQKTGVKGKAGQFNPNYHVQEAIRKVEAQQMYNGSLSYWPGGDYDNWWSTAYAAHFLLEARQAGFEVNKNVLDRVLGYLEARTRQRETETYNIIQTGGVIRPVTLAKKEIPYSLYVLALAGRPTPVALNYYKANRPLLADDSRYLLAAAFALSGNQRAFQQTVPARYGAAPSIASRELGGSFASPIRDMALVLNALLAADPSNPQVLNLSRQLSRRVQQAGWLSTQERAFSLLALGKLAKTNANSTATAQLLADGKSIGAFTGKDLAVSNVANRQITLRPTGKGSLYYFWELEGISPTDRVAEEDAYLTVRRQFLDRNGNPLSSATFRQNDLVVVRLTLQSAESAGEVPNVAITDLLPAGLEIENPRIGAVRDLAWAKNAAQPDYLDVRDDRLNIFTTATPKPKAFYYLARAVSKGTFRLGPVSADAMYNAEYHSYSGAGVVRVR</sequence>
<feature type="domain" description="Alpha-2-macroglobulin bait region" evidence="5">
    <location>
        <begin position="956"/>
        <end position="1094"/>
    </location>
</feature>
<dbReference type="InterPro" id="IPR041203">
    <property type="entry name" value="Bact_A2M_MG5"/>
</dbReference>
<feature type="signal peptide" evidence="4">
    <location>
        <begin position="1"/>
        <end position="29"/>
    </location>
</feature>
<dbReference type="RefSeq" id="WP_176899334.1">
    <property type="nucleotide sequence ID" value="NZ_JABKAV010000014.1"/>
</dbReference>
<comment type="caution">
    <text evidence="7">The sequence shown here is derived from an EMBL/GenBank/DDBJ whole genome shotgun (WGS) entry which is preliminary data.</text>
</comment>
<dbReference type="InterPro" id="IPR011626">
    <property type="entry name" value="Alpha-macroglobulin_TED"/>
</dbReference>
<gene>
    <name evidence="7" type="ORF">HW556_07135</name>
</gene>
<accession>A0ABX2Q119</accession>
<dbReference type="Proteomes" id="UP000626554">
    <property type="component" value="Unassembled WGS sequence"/>
</dbReference>
<dbReference type="Pfam" id="PF11974">
    <property type="entry name" value="bMG3"/>
    <property type="match status" value="1"/>
</dbReference>
<dbReference type="Pfam" id="PF17973">
    <property type="entry name" value="bMG10"/>
    <property type="match status" value="1"/>
</dbReference>
<dbReference type="InterPro" id="IPR041462">
    <property type="entry name" value="Bact_A2M_MG6"/>
</dbReference>
<keyword evidence="8" id="KW-1185">Reference proteome</keyword>
<dbReference type="Gene3D" id="1.50.10.20">
    <property type="match status" value="1"/>
</dbReference>
<organism evidence="7 8">
    <name type="scientific">Hymenobacter terrestris</name>
    <dbReference type="NCBI Taxonomy" id="2748310"/>
    <lineage>
        <taxon>Bacteria</taxon>
        <taxon>Pseudomonadati</taxon>
        <taxon>Bacteroidota</taxon>
        <taxon>Cytophagia</taxon>
        <taxon>Cytophagales</taxon>
        <taxon>Hymenobacteraceae</taxon>
        <taxon>Hymenobacter</taxon>
    </lineage>
</organism>
<dbReference type="Pfam" id="PF00207">
    <property type="entry name" value="A2M"/>
    <property type="match status" value="1"/>
</dbReference>
<dbReference type="Pfam" id="PF17972">
    <property type="entry name" value="bMG5"/>
    <property type="match status" value="1"/>
</dbReference>
<evidence type="ECO:0000256" key="1">
    <source>
        <dbReference type="ARBA" id="ARBA00010556"/>
    </source>
</evidence>
<dbReference type="InterPro" id="IPR051802">
    <property type="entry name" value="YfhM-like"/>
</dbReference>
<dbReference type="Pfam" id="PF07703">
    <property type="entry name" value="A2M_BRD"/>
    <property type="match status" value="1"/>
</dbReference>
<dbReference type="InterPro" id="IPR008930">
    <property type="entry name" value="Terpenoid_cyclase/PrenylTrfase"/>
</dbReference>
<dbReference type="InterPro" id="IPR001599">
    <property type="entry name" value="Macroglobln_a2"/>
</dbReference>
<keyword evidence="2 4" id="KW-0732">Signal</keyword>
<feature type="domain" description="Alpha-2-macroglobulin" evidence="6">
    <location>
        <begin position="1154"/>
        <end position="1243"/>
    </location>
</feature>
<dbReference type="SUPFAM" id="SSF48239">
    <property type="entry name" value="Terpenoid cyclases/Protein prenyltransferases"/>
    <property type="match status" value="1"/>
</dbReference>
<dbReference type="InterPro" id="IPR047565">
    <property type="entry name" value="Alpha-macroglob_thiol-ester_cl"/>
</dbReference>
<dbReference type="SMART" id="SM01419">
    <property type="entry name" value="Thiol-ester_cl"/>
    <property type="match status" value="1"/>
</dbReference>
<dbReference type="Pfam" id="PF01835">
    <property type="entry name" value="MG2"/>
    <property type="match status" value="1"/>
</dbReference>
<evidence type="ECO:0000259" key="6">
    <source>
        <dbReference type="SMART" id="SM01360"/>
    </source>
</evidence>
<dbReference type="SMART" id="SM01359">
    <property type="entry name" value="A2M_N_2"/>
    <property type="match status" value="1"/>
</dbReference>
<evidence type="ECO:0000259" key="5">
    <source>
        <dbReference type="SMART" id="SM01359"/>
    </source>
</evidence>
<protein>
    <submittedName>
        <fullName evidence="7">Alpha-2-macroglobulin family protein</fullName>
    </submittedName>
</protein>
<evidence type="ECO:0000256" key="4">
    <source>
        <dbReference type="SAM" id="SignalP"/>
    </source>
</evidence>
<dbReference type="PANTHER" id="PTHR40094">
    <property type="entry name" value="ALPHA-2-MACROGLOBULIN HOMOLOG"/>
    <property type="match status" value="1"/>
</dbReference>
<proteinExistence type="inferred from homology"/>
<dbReference type="InterPro" id="IPR021868">
    <property type="entry name" value="Alpha_2_Macroglob_MG3"/>
</dbReference>
<feature type="chain" id="PRO_5046954823" evidence="4">
    <location>
        <begin position="30"/>
        <end position="1882"/>
    </location>
</feature>
<dbReference type="InterPro" id="IPR002890">
    <property type="entry name" value="MG2"/>
</dbReference>
<evidence type="ECO:0000256" key="2">
    <source>
        <dbReference type="ARBA" id="ARBA00022729"/>
    </source>
</evidence>